<dbReference type="EMBL" id="RPFW01000012">
    <property type="protein sequence ID" value="TVY99600.1"/>
    <property type="molecule type" value="Genomic_DNA"/>
</dbReference>
<keyword evidence="4 9" id="KW-0547">Nucleotide-binding</keyword>
<dbReference type="InterPro" id="IPR017441">
    <property type="entry name" value="Protein_kinase_ATP_BS"/>
</dbReference>
<feature type="binding site" evidence="9">
    <location>
        <position position="67"/>
    </location>
    <ligand>
        <name>ATP</name>
        <dbReference type="ChEBI" id="CHEBI:30616"/>
    </ligand>
</feature>
<name>A0A6P2BQU9_9ACTN</name>
<evidence type="ECO:0000256" key="1">
    <source>
        <dbReference type="ARBA" id="ARBA00012513"/>
    </source>
</evidence>
<feature type="domain" description="Protein kinase" evidence="11">
    <location>
        <begin position="38"/>
        <end position="295"/>
    </location>
</feature>
<dbReference type="GO" id="GO:0005524">
    <property type="term" value="F:ATP binding"/>
    <property type="evidence" value="ECO:0007669"/>
    <property type="project" value="UniProtKB-UniRule"/>
</dbReference>
<sequence length="516" mass="52164">MVLIASRIRSATKGVRSVDAAGGRVMAVTGSRVLGGRYVLAEVLGTGGMATVWRAHDQVLGREVAVKVLSQQFAADPGFADRFEREARHAASVSHPRLVTVFDSGIDRGTPFLVMELVTGRTLRQVLDDAGPLPAGQAVAIAAGVCEGLEAAHAAGLVHRDIKPVNIMLAGGEVKILDFGIARADGTAARTATGTVLGTPAYLSPEQAAGHPAGPASDLYSLGCVLFEMLTGSPPFTAESQLALAYRQVYDDPGPPSARRPGLPASLDQLTARLLAKAPAARPASAAAARAGPLAVPAQGGTALPPATPARTQGSRQRLRRPETLLTAALTAALAALVAVLLAGPGSTRPAGPAPAAAGTTARTHAATRPATPTRTHAATRPAASTPAPAATRPAASTRAPVSRPPESAAPTRTPAQTATAPALPPTATAAAALVGNLQAGVADGQVTQQAGQDLFSHLQPLLFGPPGPGAQQTQKQFTQLVQAYDKHQSQGQITGKAATTVPKAIAALGAALGVH</sequence>
<feature type="region of interest" description="Disordered" evidence="10">
    <location>
        <begin position="297"/>
        <end position="320"/>
    </location>
</feature>
<evidence type="ECO:0000256" key="5">
    <source>
        <dbReference type="ARBA" id="ARBA00022777"/>
    </source>
</evidence>
<keyword evidence="13" id="KW-1185">Reference proteome</keyword>
<reference evidence="12 13" key="1">
    <citation type="submission" date="2018-11" db="EMBL/GenBank/DDBJ databases">
        <title>Trebonia kvetii gen.nov., sp.nov., a novel acidophilic actinobacterium, and proposal of the new actinobacterial family Treboniaceae fam. nov.</title>
        <authorList>
            <person name="Rapoport D."/>
            <person name="Sagova-Mareckova M."/>
            <person name="Sedlacek I."/>
            <person name="Provaznik J."/>
            <person name="Kralova S."/>
            <person name="Pavlinic D."/>
            <person name="Benes V."/>
            <person name="Kopecky J."/>
        </authorList>
    </citation>
    <scope>NUCLEOTIDE SEQUENCE [LARGE SCALE GENOMIC DNA]</scope>
    <source>
        <strain evidence="12 13">15Tr583</strain>
    </source>
</reference>
<keyword evidence="2 12" id="KW-0723">Serine/threonine-protein kinase</keyword>
<dbReference type="OrthoDB" id="9762169at2"/>
<feature type="region of interest" description="Disordered" evidence="10">
    <location>
        <begin position="348"/>
        <end position="421"/>
    </location>
</feature>
<dbReference type="PROSITE" id="PS00107">
    <property type="entry name" value="PROTEIN_KINASE_ATP"/>
    <property type="match status" value="1"/>
</dbReference>
<evidence type="ECO:0000256" key="10">
    <source>
        <dbReference type="SAM" id="MobiDB-lite"/>
    </source>
</evidence>
<keyword evidence="3" id="KW-0808">Transferase</keyword>
<dbReference type="GO" id="GO:0045717">
    <property type="term" value="P:negative regulation of fatty acid biosynthetic process"/>
    <property type="evidence" value="ECO:0007669"/>
    <property type="project" value="UniProtKB-ARBA"/>
</dbReference>
<dbReference type="Pfam" id="PF00069">
    <property type="entry name" value="Pkinase"/>
    <property type="match status" value="1"/>
</dbReference>
<dbReference type="FunFam" id="3.30.200.20:FF:000035">
    <property type="entry name" value="Serine/threonine protein kinase Stk1"/>
    <property type="match status" value="1"/>
</dbReference>
<dbReference type="PROSITE" id="PS00108">
    <property type="entry name" value="PROTEIN_KINASE_ST"/>
    <property type="match status" value="1"/>
</dbReference>
<feature type="compositionally biased region" description="Low complexity" evidence="10">
    <location>
        <begin position="348"/>
        <end position="401"/>
    </location>
</feature>
<dbReference type="SUPFAM" id="SSF56112">
    <property type="entry name" value="Protein kinase-like (PK-like)"/>
    <property type="match status" value="1"/>
</dbReference>
<dbReference type="Proteomes" id="UP000460272">
    <property type="component" value="Unassembled WGS sequence"/>
</dbReference>
<dbReference type="AlphaFoldDB" id="A0A6P2BQU9"/>
<dbReference type="Gene3D" id="3.30.200.20">
    <property type="entry name" value="Phosphorylase Kinase, domain 1"/>
    <property type="match status" value="1"/>
</dbReference>
<evidence type="ECO:0000313" key="12">
    <source>
        <dbReference type="EMBL" id="TVY99600.1"/>
    </source>
</evidence>
<evidence type="ECO:0000256" key="4">
    <source>
        <dbReference type="ARBA" id="ARBA00022741"/>
    </source>
</evidence>
<comment type="caution">
    <text evidence="12">The sequence shown here is derived from an EMBL/GenBank/DDBJ whole genome shotgun (WGS) entry which is preliminary data.</text>
</comment>
<evidence type="ECO:0000256" key="6">
    <source>
        <dbReference type="ARBA" id="ARBA00022840"/>
    </source>
</evidence>
<evidence type="ECO:0000256" key="3">
    <source>
        <dbReference type="ARBA" id="ARBA00022679"/>
    </source>
</evidence>
<evidence type="ECO:0000256" key="9">
    <source>
        <dbReference type="PROSITE-ProRule" id="PRU10141"/>
    </source>
</evidence>
<organism evidence="12 13">
    <name type="scientific">Trebonia kvetii</name>
    <dbReference type="NCBI Taxonomy" id="2480626"/>
    <lineage>
        <taxon>Bacteria</taxon>
        <taxon>Bacillati</taxon>
        <taxon>Actinomycetota</taxon>
        <taxon>Actinomycetes</taxon>
        <taxon>Streptosporangiales</taxon>
        <taxon>Treboniaceae</taxon>
        <taxon>Trebonia</taxon>
    </lineage>
</organism>
<evidence type="ECO:0000313" key="13">
    <source>
        <dbReference type="Proteomes" id="UP000460272"/>
    </source>
</evidence>
<dbReference type="InterPro" id="IPR008271">
    <property type="entry name" value="Ser/Thr_kinase_AS"/>
</dbReference>
<comment type="catalytic activity">
    <reaction evidence="7">
        <text>L-threonyl-[protein] + ATP = O-phospho-L-threonyl-[protein] + ADP + H(+)</text>
        <dbReference type="Rhea" id="RHEA:46608"/>
        <dbReference type="Rhea" id="RHEA-COMP:11060"/>
        <dbReference type="Rhea" id="RHEA-COMP:11605"/>
        <dbReference type="ChEBI" id="CHEBI:15378"/>
        <dbReference type="ChEBI" id="CHEBI:30013"/>
        <dbReference type="ChEBI" id="CHEBI:30616"/>
        <dbReference type="ChEBI" id="CHEBI:61977"/>
        <dbReference type="ChEBI" id="CHEBI:456216"/>
        <dbReference type="EC" id="2.7.11.1"/>
    </reaction>
</comment>
<comment type="catalytic activity">
    <reaction evidence="8">
        <text>L-seryl-[protein] + ATP = O-phospho-L-seryl-[protein] + ADP + H(+)</text>
        <dbReference type="Rhea" id="RHEA:17989"/>
        <dbReference type="Rhea" id="RHEA-COMP:9863"/>
        <dbReference type="Rhea" id="RHEA-COMP:11604"/>
        <dbReference type="ChEBI" id="CHEBI:15378"/>
        <dbReference type="ChEBI" id="CHEBI:29999"/>
        <dbReference type="ChEBI" id="CHEBI:30616"/>
        <dbReference type="ChEBI" id="CHEBI:83421"/>
        <dbReference type="ChEBI" id="CHEBI:456216"/>
        <dbReference type="EC" id="2.7.11.1"/>
    </reaction>
</comment>
<dbReference type="PANTHER" id="PTHR43289:SF6">
    <property type="entry name" value="SERINE_THREONINE-PROTEIN KINASE NEKL-3"/>
    <property type="match status" value="1"/>
</dbReference>
<dbReference type="CDD" id="cd14014">
    <property type="entry name" value="STKc_PknB_like"/>
    <property type="match status" value="1"/>
</dbReference>
<dbReference type="SMART" id="SM00220">
    <property type="entry name" value="S_TKc"/>
    <property type="match status" value="1"/>
</dbReference>
<dbReference type="GO" id="GO:0004674">
    <property type="term" value="F:protein serine/threonine kinase activity"/>
    <property type="evidence" value="ECO:0007669"/>
    <property type="project" value="UniProtKB-KW"/>
</dbReference>
<gene>
    <name evidence="12" type="ORF">EAS64_40725</name>
</gene>
<accession>A0A6P2BQU9</accession>
<dbReference type="FunFam" id="1.10.510.10:FF:000021">
    <property type="entry name" value="Serine/threonine protein kinase"/>
    <property type="match status" value="1"/>
</dbReference>
<dbReference type="PROSITE" id="PS50011">
    <property type="entry name" value="PROTEIN_KINASE_DOM"/>
    <property type="match status" value="1"/>
</dbReference>
<evidence type="ECO:0000256" key="7">
    <source>
        <dbReference type="ARBA" id="ARBA00047899"/>
    </source>
</evidence>
<protein>
    <recommendedName>
        <fullName evidence="1">non-specific serine/threonine protein kinase</fullName>
        <ecNumber evidence="1">2.7.11.1</ecNumber>
    </recommendedName>
</protein>
<dbReference type="InterPro" id="IPR011009">
    <property type="entry name" value="Kinase-like_dom_sf"/>
</dbReference>
<keyword evidence="5 12" id="KW-0418">Kinase</keyword>
<dbReference type="Gene3D" id="1.10.510.10">
    <property type="entry name" value="Transferase(Phosphotransferase) domain 1"/>
    <property type="match status" value="1"/>
</dbReference>
<keyword evidence="6 9" id="KW-0067">ATP-binding</keyword>
<dbReference type="PANTHER" id="PTHR43289">
    <property type="entry name" value="MITOGEN-ACTIVATED PROTEIN KINASE KINASE KINASE 20-RELATED"/>
    <property type="match status" value="1"/>
</dbReference>
<evidence type="ECO:0000256" key="2">
    <source>
        <dbReference type="ARBA" id="ARBA00022527"/>
    </source>
</evidence>
<evidence type="ECO:0000256" key="8">
    <source>
        <dbReference type="ARBA" id="ARBA00048679"/>
    </source>
</evidence>
<dbReference type="InterPro" id="IPR000719">
    <property type="entry name" value="Prot_kinase_dom"/>
</dbReference>
<feature type="compositionally biased region" description="Low complexity" evidence="10">
    <location>
        <begin position="409"/>
        <end position="421"/>
    </location>
</feature>
<proteinExistence type="predicted"/>
<evidence type="ECO:0000259" key="11">
    <source>
        <dbReference type="PROSITE" id="PS50011"/>
    </source>
</evidence>
<dbReference type="EC" id="2.7.11.1" evidence="1"/>